<dbReference type="EMBL" id="HACG01000849">
    <property type="protein sequence ID" value="CEK47714.1"/>
    <property type="molecule type" value="Transcribed_RNA"/>
</dbReference>
<feature type="non-terminal residue" evidence="2">
    <location>
        <position position="1"/>
    </location>
</feature>
<accession>A0A0B6XUY1</accession>
<feature type="compositionally biased region" description="Low complexity" evidence="1">
    <location>
        <begin position="46"/>
        <end position="59"/>
    </location>
</feature>
<proteinExistence type="predicted"/>
<reference evidence="2" key="1">
    <citation type="submission" date="2014-12" db="EMBL/GenBank/DDBJ databases">
        <title>Insight into the proteome of Arion vulgaris.</title>
        <authorList>
            <person name="Aradska J."/>
            <person name="Bulat T."/>
            <person name="Smidak R."/>
            <person name="Sarate P."/>
            <person name="Gangsoo J."/>
            <person name="Sialana F."/>
            <person name="Bilban M."/>
            <person name="Lubec G."/>
        </authorList>
    </citation>
    <scope>NUCLEOTIDE SEQUENCE</scope>
    <source>
        <tissue evidence="2">Skin</tissue>
    </source>
</reference>
<gene>
    <name evidence="2" type="primary">ORF2048</name>
</gene>
<dbReference type="AlphaFoldDB" id="A0A0B6XUY1"/>
<feature type="compositionally biased region" description="Polar residues" evidence="1">
    <location>
        <begin position="78"/>
        <end position="95"/>
    </location>
</feature>
<feature type="region of interest" description="Disordered" evidence="1">
    <location>
        <begin position="44"/>
        <end position="99"/>
    </location>
</feature>
<evidence type="ECO:0000313" key="2">
    <source>
        <dbReference type="EMBL" id="CEK47714.1"/>
    </source>
</evidence>
<evidence type="ECO:0000256" key="1">
    <source>
        <dbReference type="SAM" id="MobiDB-lite"/>
    </source>
</evidence>
<feature type="non-terminal residue" evidence="2">
    <location>
        <position position="179"/>
    </location>
</feature>
<feature type="compositionally biased region" description="Low complexity" evidence="1">
    <location>
        <begin position="129"/>
        <end position="140"/>
    </location>
</feature>
<sequence>TIELASAKCRDSQTFIPVQAVKSPSSFTSASSSLAHIPKPIVHPTSSSSSFISSSSAAAKTNLPPPPDYIPPPPYPSKLSQQYHTKQQQFLSGRTGQAAKHTVQNPFTFPTTGVKVHADPNSHGLSFSFSSQHNNFSSESDGIRQGQYGNFTDPKEEFAPLGKSHSDISTLSSRRKKSS</sequence>
<organism evidence="2">
    <name type="scientific">Arion vulgaris</name>
    <dbReference type="NCBI Taxonomy" id="1028688"/>
    <lineage>
        <taxon>Eukaryota</taxon>
        <taxon>Metazoa</taxon>
        <taxon>Spiralia</taxon>
        <taxon>Lophotrochozoa</taxon>
        <taxon>Mollusca</taxon>
        <taxon>Gastropoda</taxon>
        <taxon>Heterobranchia</taxon>
        <taxon>Euthyneura</taxon>
        <taxon>Panpulmonata</taxon>
        <taxon>Eupulmonata</taxon>
        <taxon>Stylommatophora</taxon>
        <taxon>Helicina</taxon>
        <taxon>Arionoidea</taxon>
        <taxon>Arionidae</taxon>
        <taxon>Arion</taxon>
    </lineage>
</organism>
<name>A0A0B6XUY1_9EUPU</name>
<feature type="region of interest" description="Disordered" evidence="1">
    <location>
        <begin position="129"/>
        <end position="179"/>
    </location>
</feature>
<protein>
    <submittedName>
        <fullName evidence="2">Uncharacterized protein</fullName>
    </submittedName>
</protein>
<feature type="compositionally biased region" description="Pro residues" evidence="1">
    <location>
        <begin position="63"/>
        <end position="76"/>
    </location>
</feature>